<reference evidence="1" key="1">
    <citation type="submission" date="2020-08" db="EMBL/GenBank/DDBJ databases">
        <title>Multicomponent nature underlies the extraordinary mechanical properties of spider dragline silk.</title>
        <authorList>
            <person name="Kono N."/>
            <person name="Nakamura H."/>
            <person name="Mori M."/>
            <person name="Yoshida Y."/>
            <person name="Ohtoshi R."/>
            <person name="Malay A.D."/>
            <person name="Moran D.A.P."/>
            <person name="Tomita M."/>
            <person name="Numata K."/>
            <person name="Arakawa K."/>
        </authorList>
    </citation>
    <scope>NUCLEOTIDE SEQUENCE</scope>
</reference>
<name>A0A8X6TFK2_NEPPI</name>
<organism evidence="1 2">
    <name type="scientific">Nephila pilipes</name>
    <name type="common">Giant wood spider</name>
    <name type="synonym">Nephila maculata</name>
    <dbReference type="NCBI Taxonomy" id="299642"/>
    <lineage>
        <taxon>Eukaryota</taxon>
        <taxon>Metazoa</taxon>
        <taxon>Ecdysozoa</taxon>
        <taxon>Arthropoda</taxon>
        <taxon>Chelicerata</taxon>
        <taxon>Arachnida</taxon>
        <taxon>Araneae</taxon>
        <taxon>Araneomorphae</taxon>
        <taxon>Entelegynae</taxon>
        <taxon>Araneoidea</taxon>
        <taxon>Nephilidae</taxon>
        <taxon>Nephila</taxon>
    </lineage>
</organism>
<comment type="caution">
    <text evidence="1">The sequence shown here is derived from an EMBL/GenBank/DDBJ whole genome shotgun (WGS) entry which is preliminary data.</text>
</comment>
<keyword evidence="2" id="KW-1185">Reference proteome</keyword>
<evidence type="ECO:0000313" key="2">
    <source>
        <dbReference type="Proteomes" id="UP000887013"/>
    </source>
</evidence>
<sequence length="81" mass="9397">MKSEDFSPNEGLFFKKCHYDLSLTLLSVEQKLANQQSNSRHHRGHVRKLFFLVRKLFTVGTEDDRCAPRVVGTDINQGTRF</sequence>
<protein>
    <submittedName>
        <fullName evidence="1">Uncharacterized protein</fullName>
    </submittedName>
</protein>
<dbReference type="Proteomes" id="UP000887013">
    <property type="component" value="Unassembled WGS sequence"/>
</dbReference>
<evidence type="ECO:0000313" key="1">
    <source>
        <dbReference type="EMBL" id="GFT11298.1"/>
    </source>
</evidence>
<dbReference type="EMBL" id="BMAW01103853">
    <property type="protein sequence ID" value="GFT11298.1"/>
    <property type="molecule type" value="Genomic_DNA"/>
</dbReference>
<dbReference type="AlphaFoldDB" id="A0A8X6TFK2"/>
<gene>
    <name evidence="1" type="ORF">NPIL_345241</name>
</gene>
<accession>A0A8X6TFK2</accession>
<proteinExistence type="predicted"/>